<gene>
    <name evidence="3" type="ORF">HHL24_38240</name>
</gene>
<evidence type="ECO:0000313" key="3">
    <source>
        <dbReference type="EMBL" id="NMM03700.1"/>
    </source>
</evidence>
<evidence type="ECO:0000313" key="4">
    <source>
        <dbReference type="Proteomes" id="UP000544134"/>
    </source>
</evidence>
<dbReference type="Pfam" id="PF20042">
    <property type="entry name" value="DUF6444"/>
    <property type="match status" value="1"/>
</dbReference>
<evidence type="ECO:0000256" key="1">
    <source>
        <dbReference type="SAM" id="MobiDB-lite"/>
    </source>
</evidence>
<feature type="domain" description="DUF6444" evidence="2">
    <location>
        <begin position="13"/>
        <end position="71"/>
    </location>
</feature>
<dbReference type="InterPro" id="IPR045618">
    <property type="entry name" value="DUF6444"/>
</dbReference>
<dbReference type="RefSeq" id="WP_230417750.1">
    <property type="nucleotide sequence ID" value="NZ_JABBGJ010000059.1"/>
</dbReference>
<feature type="non-terminal residue" evidence="3">
    <location>
        <position position="92"/>
    </location>
</feature>
<name>A0A848IR37_9BURK</name>
<dbReference type="Proteomes" id="UP000544134">
    <property type="component" value="Unassembled WGS sequence"/>
</dbReference>
<dbReference type="EMBL" id="JABBGJ010000059">
    <property type="protein sequence ID" value="NMM03700.1"/>
    <property type="molecule type" value="Genomic_DNA"/>
</dbReference>
<comment type="caution">
    <text evidence="3">The sequence shown here is derived from an EMBL/GenBank/DDBJ whole genome shotgun (WGS) entry which is preliminary data.</text>
</comment>
<dbReference type="AlphaFoldDB" id="A0A848IR37"/>
<sequence length="92" mass="9902">MPDFKDLTHEQKDALIVDLVKRLNALEAKLEKNSRNSSKPPSSDGPGRKPKSLRGTSGAKPGAQPGHKGKTLKRVVQPDCIEIHPVAPVCDA</sequence>
<proteinExistence type="predicted"/>
<protein>
    <submittedName>
        <fullName evidence="3">IS66 family transposase</fullName>
    </submittedName>
</protein>
<accession>A0A848IR37</accession>
<organism evidence="3 4">
    <name type="scientific">Paraburkholderia polaris</name>
    <dbReference type="NCBI Taxonomy" id="2728848"/>
    <lineage>
        <taxon>Bacteria</taxon>
        <taxon>Pseudomonadati</taxon>
        <taxon>Pseudomonadota</taxon>
        <taxon>Betaproteobacteria</taxon>
        <taxon>Burkholderiales</taxon>
        <taxon>Burkholderiaceae</taxon>
        <taxon>Paraburkholderia</taxon>
    </lineage>
</organism>
<feature type="region of interest" description="Disordered" evidence="1">
    <location>
        <begin position="29"/>
        <end position="76"/>
    </location>
</feature>
<evidence type="ECO:0000259" key="2">
    <source>
        <dbReference type="Pfam" id="PF20042"/>
    </source>
</evidence>
<keyword evidence="4" id="KW-1185">Reference proteome</keyword>
<reference evidence="3 4" key="1">
    <citation type="submission" date="2020-04" db="EMBL/GenBank/DDBJ databases">
        <title>Paraburkholderia sp. RP-4-7 isolated from soil.</title>
        <authorList>
            <person name="Dahal R.H."/>
        </authorList>
    </citation>
    <scope>NUCLEOTIDE SEQUENCE [LARGE SCALE GENOMIC DNA]</scope>
    <source>
        <strain evidence="3 4">RP-4-7</strain>
    </source>
</reference>